<comment type="caution">
    <text evidence="2">The sequence shown here is derived from an EMBL/GenBank/DDBJ whole genome shotgun (WGS) entry which is preliminary data.</text>
</comment>
<dbReference type="Gene3D" id="3.40.50.720">
    <property type="entry name" value="NAD(P)-binding Rossmann-like Domain"/>
    <property type="match status" value="1"/>
</dbReference>
<dbReference type="InterPro" id="IPR052711">
    <property type="entry name" value="Zinc_ADH-like"/>
</dbReference>
<sequence>MKAVAINKPGTPAPFSIVELPDPGKPGPGEVRVRIHATTINYNDVLVIRNPNTLAGHIPLADGAGVVEEVGEGVTDLAVGDTVFGRFFPQWLEGGPTTDNFHATPGMGLPGYAREIAVAPATQFERAPKGYTHAEAATLTVAGLTAWRALFSDGGIKPGDKVLILGTGGVAVFALQFAKLAGATTIVTSSSDAKLERVRQLGADHLVNYRTEPQWGDHVQRLTNGGVDLVLEVGGPATLPQSIRAARIGGLVSLIGVLTGTLGEIPTGELNMKQVRVHGLVVGGQRQQRDMVRALDEATLRPVIDRTFRLDDLNDALEYFGSGAHLGKVVIEL</sequence>
<dbReference type="InterPro" id="IPR036291">
    <property type="entry name" value="NAD(P)-bd_dom_sf"/>
</dbReference>
<gene>
    <name evidence="2" type="ORF">E4U92_18520</name>
</gene>
<accession>A0A4U5WZE3</accession>
<dbReference type="EMBL" id="SZPR01000015">
    <property type="protein sequence ID" value="TKT08014.1"/>
    <property type="molecule type" value="Genomic_DNA"/>
</dbReference>
<dbReference type="InterPro" id="IPR020843">
    <property type="entry name" value="ER"/>
</dbReference>
<dbReference type="SUPFAM" id="SSF50129">
    <property type="entry name" value="GroES-like"/>
    <property type="match status" value="1"/>
</dbReference>
<dbReference type="SUPFAM" id="SSF51735">
    <property type="entry name" value="NAD(P)-binding Rossmann-fold domains"/>
    <property type="match status" value="1"/>
</dbReference>
<evidence type="ECO:0000259" key="1">
    <source>
        <dbReference type="SMART" id="SM00829"/>
    </source>
</evidence>
<dbReference type="CDD" id="cd08276">
    <property type="entry name" value="MDR7"/>
    <property type="match status" value="1"/>
</dbReference>
<dbReference type="InterPro" id="IPR011032">
    <property type="entry name" value="GroES-like_sf"/>
</dbReference>
<dbReference type="Pfam" id="PF00107">
    <property type="entry name" value="ADH_zinc_N"/>
    <property type="match status" value="1"/>
</dbReference>
<name>A0A4U5WZE3_STRGB</name>
<proteinExistence type="predicted"/>
<protein>
    <submittedName>
        <fullName evidence="2">NAD(P)-dependent alcohol dehydrogenase</fullName>
    </submittedName>
</protein>
<dbReference type="InterPro" id="IPR013149">
    <property type="entry name" value="ADH-like_C"/>
</dbReference>
<dbReference type="PANTHER" id="PTHR45033">
    <property type="match status" value="1"/>
</dbReference>
<evidence type="ECO:0000313" key="3">
    <source>
        <dbReference type="Proteomes" id="UP000308632"/>
    </source>
</evidence>
<evidence type="ECO:0000313" key="2">
    <source>
        <dbReference type="EMBL" id="TKT08014.1"/>
    </source>
</evidence>
<dbReference type="RefSeq" id="WP_137301551.1">
    <property type="nucleotide sequence ID" value="NZ_BMVD01000008.1"/>
</dbReference>
<dbReference type="SMART" id="SM00829">
    <property type="entry name" value="PKS_ER"/>
    <property type="match status" value="1"/>
</dbReference>
<reference evidence="2 3" key="1">
    <citation type="submission" date="2019-04" db="EMBL/GenBank/DDBJ databases">
        <title>Streptomyces lasaliensis sp.nov., an Actinomycete isolated from soil which produces the polyether antibiotic lasalocid.</title>
        <authorList>
            <person name="Erwin G."/>
            <person name="Haber C."/>
        </authorList>
    </citation>
    <scope>NUCLEOTIDE SEQUENCE [LARGE SCALE GENOMIC DNA]</scope>
    <source>
        <strain evidence="2 3">DSM 40089</strain>
    </source>
</reference>
<organism evidence="2 3">
    <name type="scientific">Streptomyces galbus</name>
    <dbReference type="NCBI Taxonomy" id="33898"/>
    <lineage>
        <taxon>Bacteria</taxon>
        <taxon>Bacillati</taxon>
        <taxon>Actinomycetota</taxon>
        <taxon>Actinomycetes</taxon>
        <taxon>Kitasatosporales</taxon>
        <taxon>Streptomycetaceae</taxon>
        <taxon>Streptomyces</taxon>
    </lineage>
</organism>
<dbReference type="PANTHER" id="PTHR45033:SF2">
    <property type="entry name" value="ZINC-TYPE ALCOHOL DEHYDROGENASE-LIKE PROTEIN C1773.06C"/>
    <property type="match status" value="1"/>
</dbReference>
<dbReference type="InterPro" id="IPR013154">
    <property type="entry name" value="ADH-like_N"/>
</dbReference>
<dbReference type="GO" id="GO:0016491">
    <property type="term" value="F:oxidoreductase activity"/>
    <property type="evidence" value="ECO:0007669"/>
    <property type="project" value="InterPro"/>
</dbReference>
<dbReference type="Gene3D" id="3.90.180.10">
    <property type="entry name" value="Medium-chain alcohol dehydrogenases, catalytic domain"/>
    <property type="match status" value="1"/>
</dbReference>
<dbReference type="Proteomes" id="UP000308632">
    <property type="component" value="Unassembled WGS sequence"/>
</dbReference>
<feature type="domain" description="Enoyl reductase (ER)" evidence="1">
    <location>
        <begin position="10"/>
        <end position="331"/>
    </location>
</feature>
<dbReference type="Pfam" id="PF08240">
    <property type="entry name" value="ADH_N"/>
    <property type="match status" value="1"/>
</dbReference>
<dbReference type="AlphaFoldDB" id="A0A4U5WZE3"/>